<dbReference type="FunFam" id="3.40.50.980:FF:000001">
    <property type="entry name" value="Non-ribosomal peptide synthetase"/>
    <property type="match status" value="1"/>
</dbReference>
<dbReference type="InterPro" id="IPR000873">
    <property type="entry name" value="AMP-dep_synth/lig_dom"/>
</dbReference>
<keyword evidence="3" id="KW-0436">Ligase</keyword>
<keyword evidence="2" id="KW-0597">Phosphoprotein</keyword>
<evidence type="ECO:0000259" key="4">
    <source>
        <dbReference type="Pfam" id="PF00501"/>
    </source>
</evidence>
<dbReference type="PROSITE" id="PS00455">
    <property type="entry name" value="AMP_BINDING"/>
    <property type="match status" value="1"/>
</dbReference>
<keyword evidence="1" id="KW-0596">Phosphopantetheine</keyword>
<dbReference type="GO" id="GO:0031177">
    <property type="term" value="F:phosphopantetheine binding"/>
    <property type="evidence" value="ECO:0007669"/>
    <property type="project" value="TreeGrafter"/>
</dbReference>
<dbReference type="EMBL" id="ML994001">
    <property type="protein sequence ID" value="KAF2200881.1"/>
    <property type="molecule type" value="Genomic_DNA"/>
</dbReference>
<dbReference type="InterPro" id="IPR042099">
    <property type="entry name" value="ANL_N_sf"/>
</dbReference>
<dbReference type="GO" id="GO:0043041">
    <property type="term" value="P:amino acid activation for nonribosomal peptide biosynthetic process"/>
    <property type="evidence" value="ECO:0007669"/>
    <property type="project" value="TreeGrafter"/>
</dbReference>
<dbReference type="AlphaFoldDB" id="A0A9P4JK38"/>
<reference evidence="5" key="1">
    <citation type="journal article" date="2020" name="Stud. Mycol.">
        <title>101 Dothideomycetes genomes: a test case for predicting lifestyles and emergence of pathogens.</title>
        <authorList>
            <person name="Haridas S."/>
            <person name="Albert R."/>
            <person name="Binder M."/>
            <person name="Bloem J."/>
            <person name="Labutti K."/>
            <person name="Salamov A."/>
            <person name="Andreopoulos B."/>
            <person name="Baker S."/>
            <person name="Barry K."/>
            <person name="Bills G."/>
            <person name="Bluhm B."/>
            <person name="Cannon C."/>
            <person name="Castanera R."/>
            <person name="Culley D."/>
            <person name="Daum C."/>
            <person name="Ezra D."/>
            <person name="Gonzalez J."/>
            <person name="Henrissat B."/>
            <person name="Kuo A."/>
            <person name="Liang C."/>
            <person name="Lipzen A."/>
            <person name="Lutzoni F."/>
            <person name="Magnuson J."/>
            <person name="Mondo S."/>
            <person name="Nolan M."/>
            <person name="Ohm R."/>
            <person name="Pangilinan J."/>
            <person name="Park H.-J."/>
            <person name="Ramirez L."/>
            <person name="Alfaro M."/>
            <person name="Sun H."/>
            <person name="Tritt A."/>
            <person name="Yoshinaga Y."/>
            <person name="Zwiers L.-H."/>
            <person name="Turgeon B."/>
            <person name="Goodwin S."/>
            <person name="Spatafora J."/>
            <person name="Crous P."/>
            <person name="Grigoriev I."/>
        </authorList>
    </citation>
    <scope>NUCLEOTIDE SEQUENCE</scope>
    <source>
        <strain evidence="5">ATCC 74209</strain>
    </source>
</reference>
<gene>
    <name evidence="5" type="ORF">GQ43DRAFT_372789</name>
</gene>
<feature type="non-terminal residue" evidence="5">
    <location>
        <position position="1"/>
    </location>
</feature>
<dbReference type="GO" id="GO:0005737">
    <property type="term" value="C:cytoplasm"/>
    <property type="evidence" value="ECO:0007669"/>
    <property type="project" value="TreeGrafter"/>
</dbReference>
<dbReference type="Pfam" id="PF00501">
    <property type="entry name" value="AMP-binding"/>
    <property type="match status" value="1"/>
</dbReference>
<name>A0A9P4JK38_9PLEO</name>
<dbReference type="FunFam" id="3.40.50.12780:FF:000014">
    <property type="entry name" value="Nonribosomal peptide synthetase 1"/>
    <property type="match status" value="1"/>
</dbReference>
<evidence type="ECO:0000256" key="1">
    <source>
        <dbReference type="ARBA" id="ARBA00022450"/>
    </source>
</evidence>
<sequence length="504" mass="55281">CQLRLLVKLLKSGPSVFLEYRNSYIPTEQAKNVASTFDKILTGVLLTPDCPIGKLDVLSTRNKLQLEKWNSKPLEHEQTTIHGVILETVNSVPNDEAVCAWDGSFTYLELYQHASKIASYLIELGVGPEVFVPLCFDKSKWNVVAILSVLMAGGAFIPLDPAYPEERKLHLIKAVNAKVLLCSRPHVEALTHLVENIIPIDSVAVELLPLKNGALESVVQSSNVAYVIPTSGTTGTPKLTMIEHGNFCTNVKGHVPDLLMAASKPLRALQFAAHTFDASVIENLTPLMVGGTVCIPDDHTRLNDIGKAMNDMRITWACLTPTFVRFLEPAMVPHLQNISLVGEAMSQATLDTWSKIGLANGYGPSECAVAAVCNPKMTATSDPKHIGYPTCCRAWVVDPEDHHRLLPVGCAGELLVEGFTVGRGYLNDPEKTAEVFLSNAPQWAGDRPFRGYLTGDLVIQNIDGSFNYIGRKDSQVVCNCPRCLRNHLTFDLEIPRATYRTARN</sequence>
<dbReference type="PANTHER" id="PTHR45527">
    <property type="entry name" value="NONRIBOSOMAL PEPTIDE SYNTHETASE"/>
    <property type="match status" value="1"/>
</dbReference>
<accession>A0A9P4JK38</accession>
<feature type="domain" description="AMP-dependent synthetase/ligase" evidence="4">
    <location>
        <begin position="88"/>
        <end position="426"/>
    </location>
</feature>
<proteinExistence type="predicted"/>
<evidence type="ECO:0000313" key="5">
    <source>
        <dbReference type="EMBL" id="KAF2200881.1"/>
    </source>
</evidence>
<dbReference type="GO" id="GO:0016874">
    <property type="term" value="F:ligase activity"/>
    <property type="evidence" value="ECO:0007669"/>
    <property type="project" value="UniProtKB-KW"/>
</dbReference>
<evidence type="ECO:0000256" key="3">
    <source>
        <dbReference type="ARBA" id="ARBA00022598"/>
    </source>
</evidence>
<evidence type="ECO:0000313" key="6">
    <source>
        <dbReference type="Proteomes" id="UP000799536"/>
    </source>
</evidence>
<dbReference type="GO" id="GO:0044550">
    <property type="term" value="P:secondary metabolite biosynthetic process"/>
    <property type="evidence" value="ECO:0007669"/>
    <property type="project" value="TreeGrafter"/>
</dbReference>
<dbReference type="InterPro" id="IPR020845">
    <property type="entry name" value="AMP-binding_CS"/>
</dbReference>
<dbReference type="Gene3D" id="3.40.50.12780">
    <property type="entry name" value="N-terminal domain of ligase-like"/>
    <property type="match status" value="1"/>
</dbReference>
<dbReference type="PANTHER" id="PTHR45527:SF12">
    <property type="entry name" value="NONRIBOSOMAL PEPTIDE SYNTHETASE IVOA"/>
    <property type="match status" value="1"/>
</dbReference>
<keyword evidence="6" id="KW-1185">Reference proteome</keyword>
<organism evidence="5 6">
    <name type="scientific">Delitschia confertaspora ATCC 74209</name>
    <dbReference type="NCBI Taxonomy" id="1513339"/>
    <lineage>
        <taxon>Eukaryota</taxon>
        <taxon>Fungi</taxon>
        <taxon>Dikarya</taxon>
        <taxon>Ascomycota</taxon>
        <taxon>Pezizomycotina</taxon>
        <taxon>Dothideomycetes</taxon>
        <taxon>Pleosporomycetidae</taxon>
        <taxon>Pleosporales</taxon>
        <taxon>Delitschiaceae</taxon>
        <taxon>Delitschia</taxon>
    </lineage>
</organism>
<protein>
    <submittedName>
        <fullName evidence="5">AMP-binding-domain-containing protein</fullName>
    </submittedName>
</protein>
<dbReference type="CDD" id="cd05918">
    <property type="entry name" value="A_NRPS_SidN3_like"/>
    <property type="match status" value="1"/>
</dbReference>
<dbReference type="SUPFAM" id="SSF56801">
    <property type="entry name" value="Acetyl-CoA synthetase-like"/>
    <property type="match status" value="1"/>
</dbReference>
<dbReference type="Proteomes" id="UP000799536">
    <property type="component" value="Unassembled WGS sequence"/>
</dbReference>
<dbReference type="OrthoDB" id="416786at2759"/>
<evidence type="ECO:0000256" key="2">
    <source>
        <dbReference type="ARBA" id="ARBA00022553"/>
    </source>
</evidence>
<comment type="caution">
    <text evidence="5">The sequence shown here is derived from an EMBL/GenBank/DDBJ whole genome shotgun (WGS) entry which is preliminary data.</text>
</comment>